<dbReference type="EMBL" id="CP162607">
    <property type="protein sequence ID" value="XDK38655.1"/>
    <property type="molecule type" value="Genomic_DNA"/>
</dbReference>
<dbReference type="GO" id="GO:0003677">
    <property type="term" value="F:DNA binding"/>
    <property type="evidence" value="ECO:0007669"/>
    <property type="project" value="UniProtKB-KW"/>
</dbReference>
<dbReference type="Pfam" id="PF25873">
    <property type="entry name" value="WHD_MalT"/>
    <property type="match status" value="1"/>
</dbReference>
<dbReference type="SUPFAM" id="SSF52540">
    <property type="entry name" value="P-loop containing nucleoside triphosphate hydrolases"/>
    <property type="match status" value="1"/>
</dbReference>
<sequence>MEGFQRSSNEPVQGVVLPIRAGKFLVPSLLPGQLQRPALLPDPSQPGLRLLLISACAGAGKTTLLAQYQARCLAAGKPTLWCTLDTADNNLPRLLATLHSGLSELGLIAGNPLPTDPRQAQHALIEQIADCQGAFALLLDEFEAINNPEVFDFIQQLLKRLPADVTLGVATRITPALNLGRLRAQGQLLEIDSQALQLNLEQTGQYLRELRQLSLSQDEIARLYQRTGGWFTGLYLASLALQRHDDTPAFIRSFGGATPALAEYLAEDVLARLDEPCRQFLLQTCILQQFSPALCDAVAARNDSRAMIQALEQANLFIGAIDEQRQVFEYHGLFAEFLRQALALQHPDRYGQAHHAAARWFFAADRWVEALEHLFTADDIDEAARQLARHVDKLVESGHASLMMRWLSRIPEAIREQHPGLGIAYAWALIHARRYKEALQIMQNPTLADQHHHIHCLLLLINDRVDEALHSSRELLQRLPPQSKSPFRIAAYVQACSLLYSGHYDQARQLLGSDELREAQSESSYLRDVTDSLEAMLDITQGQLDSGLSRLLAANRRSRESWAGTSPVGFPVLQTTLCLVMYETDALEQAQHKLAELLPYARDHAAPDSLITTHVLLARIAYLHDDRPGWMRYLADLDQLGRIAGSTRILCSTWLERARVATLEKRLDTADHAMRSAEQLSEWDQPGILLTANDVDTPFIGRQRLNIAQGIGNPDDVQQALTQALQRNQLRRALKLRLLLVLALEARKQPAEALEQLTMALRAASPVGFIRTFLDEGMPLAAVLERWSVTFHGQEHALGIEARFVAHLLQRSQGEPASQAKREEGPPSSLSVRELQVLRLLALGYRNREIAEKMFLSELTVKSHLRKINSKLGAGGRTEAVSIARTRGWLD</sequence>
<dbReference type="Gene3D" id="3.40.50.300">
    <property type="entry name" value="P-loop containing nucleotide triphosphate hydrolases"/>
    <property type="match status" value="1"/>
</dbReference>
<dbReference type="PANTHER" id="PTHR44688:SF16">
    <property type="entry name" value="DNA-BINDING TRANSCRIPTIONAL ACTIVATOR DEVR_DOSR"/>
    <property type="match status" value="1"/>
</dbReference>
<dbReference type="Gene3D" id="1.25.40.10">
    <property type="entry name" value="Tetratricopeptide repeat domain"/>
    <property type="match status" value="1"/>
</dbReference>
<keyword evidence="2" id="KW-0238">DNA-binding</keyword>
<feature type="domain" description="HTH luxR-type" evidence="4">
    <location>
        <begin position="823"/>
        <end position="888"/>
    </location>
</feature>
<dbReference type="AlphaFoldDB" id="A0AB39I7C7"/>
<dbReference type="InterPro" id="IPR041617">
    <property type="entry name" value="TPR_MalT"/>
</dbReference>
<dbReference type="InterPro" id="IPR011990">
    <property type="entry name" value="TPR-like_helical_dom_sf"/>
</dbReference>
<dbReference type="Gene3D" id="1.10.10.10">
    <property type="entry name" value="Winged helix-like DNA-binding domain superfamily/Winged helix DNA-binding domain"/>
    <property type="match status" value="1"/>
</dbReference>
<dbReference type="GO" id="GO:0006355">
    <property type="term" value="P:regulation of DNA-templated transcription"/>
    <property type="evidence" value="ECO:0007669"/>
    <property type="project" value="InterPro"/>
</dbReference>
<dbReference type="InterPro" id="IPR036388">
    <property type="entry name" value="WH-like_DNA-bd_sf"/>
</dbReference>
<dbReference type="InterPro" id="IPR000792">
    <property type="entry name" value="Tscrpt_reg_LuxR_C"/>
</dbReference>
<dbReference type="Pfam" id="PF00196">
    <property type="entry name" value="GerE"/>
    <property type="match status" value="1"/>
</dbReference>
<keyword evidence="1" id="KW-0805">Transcription regulation</keyword>
<name>A0AB39I7C7_9PSED</name>
<dbReference type="CDD" id="cd06170">
    <property type="entry name" value="LuxR_C_like"/>
    <property type="match status" value="1"/>
</dbReference>
<dbReference type="InterPro" id="IPR016032">
    <property type="entry name" value="Sig_transdc_resp-reg_C-effctor"/>
</dbReference>
<evidence type="ECO:0000259" key="4">
    <source>
        <dbReference type="PROSITE" id="PS50043"/>
    </source>
</evidence>
<dbReference type="PRINTS" id="PR00038">
    <property type="entry name" value="HTHLUXR"/>
</dbReference>
<reference evidence="5" key="1">
    <citation type="submission" date="2024-07" db="EMBL/GenBank/DDBJ databases">
        <title>Identification and characteristics of a novel species of coltsfoot's symbiotic bacteria.</title>
        <authorList>
            <person name="Juszczyk A."/>
            <person name="Jasielczuk I."/>
            <person name="Gurgul A."/>
            <person name="Rogala M."/>
            <person name="Kowalczyk A."/>
            <person name="Szmatola T."/>
            <person name="Kosecka-Strojek M."/>
            <person name="Arent Z."/>
            <person name="Latowski D."/>
        </authorList>
    </citation>
    <scope>NUCLEOTIDE SEQUENCE</scope>
    <source>
        <strain evidence="5">Hg7Tf</strain>
    </source>
</reference>
<dbReference type="InterPro" id="IPR027417">
    <property type="entry name" value="P-loop_NTPase"/>
</dbReference>
<dbReference type="Pfam" id="PF17874">
    <property type="entry name" value="TPR_MalT"/>
    <property type="match status" value="1"/>
</dbReference>
<protein>
    <submittedName>
        <fullName evidence="5">LuxR C-terminal-related transcriptional regulator</fullName>
    </submittedName>
</protein>
<evidence type="ECO:0000256" key="3">
    <source>
        <dbReference type="ARBA" id="ARBA00023163"/>
    </source>
</evidence>
<keyword evidence="3" id="KW-0804">Transcription</keyword>
<dbReference type="PANTHER" id="PTHR44688">
    <property type="entry name" value="DNA-BINDING TRANSCRIPTIONAL ACTIVATOR DEVR_DOSR"/>
    <property type="match status" value="1"/>
</dbReference>
<gene>
    <name evidence="5" type="ORF">AB4Y39_08300</name>
</gene>
<dbReference type="SMART" id="SM00421">
    <property type="entry name" value="HTH_LUXR"/>
    <property type="match status" value="1"/>
</dbReference>
<dbReference type="PROSITE" id="PS50043">
    <property type="entry name" value="HTH_LUXR_2"/>
    <property type="match status" value="1"/>
</dbReference>
<accession>A0AB39I7C7</accession>
<dbReference type="RefSeq" id="WP_368491724.1">
    <property type="nucleotide sequence ID" value="NZ_CP162607.1"/>
</dbReference>
<proteinExistence type="predicted"/>
<organism evidence="5">
    <name type="scientific">Pseudomonas sp. Hg7Tf</name>
    <dbReference type="NCBI Taxonomy" id="3236988"/>
    <lineage>
        <taxon>Bacteria</taxon>
        <taxon>Pseudomonadati</taxon>
        <taxon>Pseudomonadota</taxon>
        <taxon>Gammaproteobacteria</taxon>
        <taxon>Pseudomonadales</taxon>
        <taxon>Pseudomonadaceae</taxon>
        <taxon>Pseudomonas</taxon>
    </lineage>
</organism>
<dbReference type="SUPFAM" id="SSF46894">
    <property type="entry name" value="C-terminal effector domain of the bipartite response regulators"/>
    <property type="match status" value="1"/>
</dbReference>
<dbReference type="InterPro" id="IPR059106">
    <property type="entry name" value="WHD_MalT"/>
</dbReference>
<evidence type="ECO:0000256" key="1">
    <source>
        <dbReference type="ARBA" id="ARBA00023015"/>
    </source>
</evidence>
<evidence type="ECO:0000256" key="2">
    <source>
        <dbReference type="ARBA" id="ARBA00023125"/>
    </source>
</evidence>
<evidence type="ECO:0000313" key="5">
    <source>
        <dbReference type="EMBL" id="XDK38655.1"/>
    </source>
</evidence>